<evidence type="ECO:0000313" key="2">
    <source>
        <dbReference type="Proteomes" id="UP001497516"/>
    </source>
</evidence>
<keyword evidence="2" id="KW-1185">Reference proteome</keyword>
<proteinExistence type="predicted"/>
<accession>A0AAV2DHM5</accession>
<dbReference type="EMBL" id="OZ034816">
    <property type="protein sequence ID" value="CAL1373151.1"/>
    <property type="molecule type" value="Genomic_DNA"/>
</dbReference>
<dbReference type="Proteomes" id="UP001497516">
    <property type="component" value="Chromosome 3"/>
</dbReference>
<protein>
    <submittedName>
        <fullName evidence="1">Uncharacterized protein</fullName>
    </submittedName>
</protein>
<evidence type="ECO:0000313" key="1">
    <source>
        <dbReference type="EMBL" id="CAL1373151.1"/>
    </source>
</evidence>
<sequence length="67" mass="7495">MELLKLLISGVLKAETTIEFDRLLAPPIVFAASLWIYEIVTEIVKAYPNVIWLADPNGMYISPCGDQ</sequence>
<gene>
    <name evidence="1" type="ORF">LTRI10_LOCUS15099</name>
</gene>
<name>A0AAV2DHM5_9ROSI</name>
<organism evidence="1 2">
    <name type="scientific">Linum trigynum</name>
    <dbReference type="NCBI Taxonomy" id="586398"/>
    <lineage>
        <taxon>Eukaryota</taxon>
        <taxon>Viridiplantae</taxon>
        <taxon>Streptophyta</taxon>
        <taxon>Embryophyta</taxon>
        <taxon>Tracheophyta</taxon>
        <taxon>Spermatophyta</taxon>
        <taxon>Magnoliopsida</taxon>
        <taxon>eudicotyledons</taxon>
        <taxon>Gunneridae</taxon>
        <taxon>Pentapetalae</taxon>
        <taxon>rosids</taxon>
        <taxon>fabids</taxon>
        <taxon>Malpighiales</taxon>
        <taxon>Linaceae</taxon>
        <taxon>Linum</taxon>
    </lineage>
</organism>
<reference evidence="1 2" key="1">
    <citation type="submission" date="2024-04" db="EMBL/GenBank/DDBJ databases">
        <authorList>
            <person name="Fracassetti M."/>
        </authorList>
    </citation>
    <scope>NUCLEOTIDE SEQUENCE [LARGE SCALE GENOMIC DNA]</scope>
</reference>
<dbReference type="AlphaFoldDB" id="A0AAV2DHM5"/>